<feature type="transmembrane region" description="Helical" evidence="2">
    <location>
        <begin position="158"/>
        <end position="176"/>
    </location>
</feature>
<evidence type="ECO:0000313" key="5">
    <source>
        <dbReference type="EMBL" id="WDR04721.1"/>
    </source>
</evidence>
<keyword evidence="2" id="KW-0812">Transmembrane</keyword>
<feature type="transmembrane region" description="Helical" evidence="2">
    <location>
        <begin position="217"/>
        <end position="237"/>
    </location>
</feature>
<dbReference type="SUPFAM" id="SSF53850">
    <property type="entry name" value="Periplasmic binding protein-like II"/>
    <property type="match status" value="1"/>
</dbReference>
<name>A0ABY7YTT6_9HYPH</name>
<keyword evidence="1" id="KW-0732">Signal</keyword>
<dbReference type="InterPro" id="IPR001320">
    <property type="entry name" value="Iontro_rcpt_C"/>
</dbReference>
<dbReference type="SMART" id="SM00062">
    <property type="entry name" value="PBPb"/>
    <property type="match status" value="1"/>
</dbReference>
<dbReference type="PANTHER" id="PTHR35936">
    <property type="entry name" value="MEMBRANE-BOUND LYTIC MUREIN TRANSGLYCOSYLASE F"/>
    <property type="match status" value="1"/>
</dbReference>
<evidence type="ECO:0000256" key="1">
    <source>
        <dbReference type="ARBA" id="ARBA00022729"/>
    </source>
</evidence>
<gene>
    <name evidence="5" type="ORF">PSQ90_10370</name>
</gene>
<evidence type="ECO:0000259" key="4">
    <source>
        <dbReference type="SMART" id="SM00079"/>
    </source>
</evidence>
<evidence type="ECO:0000313" key="6">
    <source>
        <dbReference type="Proteomes" id="UP001222118"/>
    </source>
</evidence>
<dbReference type="Pfam" id="PF00497">
    <property type="entry name" value="SBP_bac_3"/>
    <property type="match status" value="1"/>
</dbReference>
<evidence type="ECO:0000259" key="3">
    <source>
        <dbReference type="SMART" id="SM00062"/>
    </source>
</evidence>
<feature type="domain" description="Solute-binding protein family 3/N-terminal" evidence="3">
    <location>
        <begin position="45"/>
        <end position="373"/>
    </location>
</feature>
<feature type="domain" description="Ionotropic glutamate receptor C-terminal" evidence="4">
    <location>
        <begin position="45"/>
        <end position="373"/>
    </location>
</feature>
<dbReference type="Proteomes" id="UP001222118">
    <property type="component" value="Chromosome"/>
</dbReference>
<dbReference type="EMBL" id="CP118247">
    <property type="protein sequence ID" value="WDR04721.1"/>
    <property type="molecule type" value="Genomic_DNA"/>
</dbReference>
<dbReference type="SMART" id="SM00079">
    <property type="entry name" value="PBPe"/>
    <property type="match status" value="1"/>
</dbReference>
<proteinExistence type="predicted"/>
<dbReference type="Gene3D" id="3.40.190.10">
    <property type="entry name" value="Periplasmic binding protein-like II"/>
    <property type="match status" value="3"/>
</dbReference>
<dbReference type="InterPro" id="IPR001638">
    <property type="entry name" value="Solute-binding_3/MltF_N"/>
</dbReference>
<organism evidence="5 6">
    <name type="scientific">Devosia rhodophyticola</name>
    <dbReference type="NCBI Taxonomy" id="3026423"/>
    <lineage>
        <taxon>Bacteria</taxon>
        <taxon>Pseudomonadati</taxon>
        <taxon>Pseudomonadota</taxon>
        <taxon>Alphaproteobacteria</taxon>
        <taxon>Hyphomicrobiales</taxon>
        <taxon>Devosiaceae</taxon>
        <taxon>Devosia</taxon>
    </lineage>
</organism>
<accession>A0ABY7YTT6</accession>
<evidence type="ECO:0000256" key="2">
    <source>
        <dbReference type="SAM" id="Phobius"/>
    </source>
</evidence>
<protein>
    <submittedName>
        <fullName evidence="5">Transporter substrate-binding domain-containing protein</fullName>
    </submittedName>
</protein>
<dbReference type="RefSeq" id="WP_282210242.1">
    <property type="nucleotide sequence ID" value="NZ_CP118247.1"/>
</dbReference>
<sequence length="373" mass="40695">MIYVPIPIRAFALICVSLIISLISINATLAQTTTPTDGAPQSGPRLTVGVYESPPFVMIDGDQVTGMAIDLWQSFAQNLNLEYEYKPFERLSDLVDATAANQVNVAVTNLTVTEDRAARIDFTQPWFDAGLRIMVNEDQGPGLAGLWAGLRDSGYLQAYGWLALVIVLATVGFTFFDRRFDKNFPRHWPAGLAESFYTVMSIATSGRPPSRKNLFGWLGRFWQGIWLVCGIAVFAYVTSSITSVMTTLSLNNHIHSLDDLAGKTIGVAQGSTAQSFIQAANLNSVPFTGMTELANALTDGKIDALIGDKPVLEYYAHIHPELPLSVVGNVFHPDKYAFGLSPDIALRKALTVEVVGAHEDGLLGDLNRKYFGE</sequence>
<keyword evidence="2" id="KW-0472">Membrane</keyword>
<keyword evidence="2" id="KW-1133">Transmembrane helix</keyword>
<reference evidence="5 6" key="1">
    <citation type="submission" date="2023-02" db="EMBL/GenBank/DDBJ databases">
        <title>Devosia chondri sp. nov., isolated from the phycosphere of marine algae.</title>
        <authorList>
            <person name="Kim J.M."/>
            <person name="Lee J.K."/>
            <person name="Choi B.J."/>
            <person name="Bayburt H."/>
            <person name="Jeon C.O."/>
        </authorList>
    </citation>
    <scope>NUCLEOTIDE SEQUENCE [LARGE SCALE GENOMIC DNA]</scope>
    <source>
        <strain evidence="5 6">G2-5</strain>
    </source>
</reference>
<keyword evidence="6" id="KW-1185">Reference proteome</keyword>